<keyword evidence="2" id="KW-0408">Iron</keyword>
<name>A0ABN8WWF4_9GAMM</name>
<dbReference type="InterPro" id="IPR024775">
    <property type="entry name" value="DinB-like"/>
</dbReference>
<dbReference type="InterPro" id="IPR005532">
    <property type="entry name" value="SUMF_dom"/>
</dbReference>
<keyword evidence="1" id="KW-0560">Oxidoreductase</keyword>
<dbReference type="InterPro" id="IPR016187">
    <property type="entry name" value="CTDL_fold"/>
</dbReference>
<comment type="pathway">
    <text evidence="3">Amino-acid biosynthesis; ergothioneine biosynthesis.</text>
</comment>
<dbReference type="PANTHER" id="PTHR23150">
    <property type="entry name" value="SULFATASE MODIFYING FACTOR 1, 2"/>
    <property type="match status" value="1"/>
</dbReference>
<keyword evidence="7" id="KW-1185">Reference proteome</keyword>
<organism evidence="6 7">
    <name type="scientific">Methylocaldum szegediense</name>
    <dbReference type="NCBI Taxonomy" id="73780"/>
    <lineage>
        <taxon>Bacteria</taxon>
        <taxon>Pseudomonadati</taxon>
        <taxon>Pseudomonadota</taxon>
        <taxon>Gammaproteobacteria</taxon>
        <taxon>Methylococcales</taxon>
        <taxon>Methylococcaceae</taxon>
        <taxon>Methylocaldum</taxon>
    </lineage>
</organism>
<evidence type="ECO:0000256" key="2">
    <source>
        <dbReference type="ARBA" id="ARBA00023004"/>
    </source>
</evidence>
<protein>
    <submittedName>
        <fullName evidence="6">Ergothioneine biosynthesis protein EgtB</fullName>
    </submittedName>
</protein>
<dbReference type="Gene3D" id="3.90.1580.10">
    <property type="entry name" value="paralog of FGE (formylglycine-generating enzyme)"/>
    <property type="match status" value="1"/>
</dbReference>
<evidence type="ECO:0000256" key="3">
    <source>
        <dbReference type="ARBA" id="ARBA00037882"/>
    </source>
</evidence>
<evidence type="ECO:0000259" key="4">
    <source>
        <dbReference type="Pfam" id="PF03781"/>
    </source>
</evidence>
<evidence type="ECO:0000256" key="1">
    <source>
        <dbReference type="ARBA" id="ARBA00023002"/>
    </source>
</evidence>
<feature type="domain" description="Sulfatase-modifying factor enzyme-like" evidence="4">
    <location>
        <begin position="190"/>
        <end position="324"/>
    </location>
</feature>
<evidence type="ECO:0000313" key="7">
    <source>
        <dbReference type="Proteomes" id="UP001162030"/>
    </source>
</evidence>
<dbReference type="InterPro" id="IPR042095">
    <property type="entry name" value="SUMF_sf"/>
</dbReference>
<dbReference type="Proteomes" id="UP001162030">
    <property type="component" value="Chromosome"/>
</dbReference>
<accession>A0ABN8WWF4</accession>
<dbReference type="RefSeq" id="WP_317963614.1">
    <property type="nucleotide sequence ID" value="NZ_OX458333.1"/>
</dbReference>
<dbReference type="EMBL" id="OX458333">
    <property type="protein sequence ID" value="CAI8726878.1"/>
    <property type="molecule type" value="Genomic_DNA"/>
</dbReference>
<dbReference type="Pfam" id="PF03781">
    <property type="entry name" value="FGE-sulfatase"/>
    <property type="match status" value="2"/>
</dbReference>
<evidence type="ECO:0000259" key="5">
    <source>
        <dbReference type="Pfam" id="PF12867"/>
    </source>
</evidence>
<sequence>MIQTDLSARFALGEDLTTLIGAYRAVRSDSETLCAPLAIEDYVVQAMPEVSPPKWHLAHTTWFFETFLLIPYLKSYRLFHERYGYLFNSYYETVGAFFPRPQRGLLTRPTVDEIYRYRAHVDEAVTELLSAPPASQQDEIAARLALGLNHEQQHQELLLTDIKYNFGINPLRPAYSTVKHPKTRSAPALEWLDYDGGLKEIGHSGSGFAYDNETPRHKVYLRDYRLASRLVTNGEFLEFIEAGGYRRADLWLSDGWAALKQRGWQAPLYWEYIDGKWWLMTLSGMRPLDENEPVCHVSYYEADAYARFRGKRLPTEAEWECAAADCAIQGNFRESGRYHPVAISQPVEHRIAQMFGDVWEWTQSSYAPYPGFKPLAGAIGEYNGKFMCNQMVLRGGSCATPKSHIRATYRNFFYPPDRWQFTGIRLAEDAS</sequence>
<dbReference type="InterPro" id="IPR051043">
    <property type="entry name" value="Sulfatase_Mod_Factor_Kinase"/>
</dbReference>
<dbReference type="InterPro" id="IPR017806">
    <property type="entry name" value="EgtB"/>
</dbReference>
<dbReference type="SUPFAM" id="SSF56436">
    <property type="entry name" value="C-type lectin-like"/>
    <property type="match status" value="1"/>
</dbReference>
<evidence type="ECO:0000313" key="6">
    <source>
        <dbReference type="EMBL" id="CAI8726878.1"/>
    </source>
</evidence>
<dbReference type="NCBIfam" id="TIGR03440">
    <property type="entry name" value="egtB_TIGR03440"/>
    <property type="match status" value="1"/>
</dbReference>
<feature type="domain" description="DinB-like" evidence="5">
    <location>
        <begin position="23"/>
        <end position="156"/>
    </location>
</feature>
<reference evidence="6 7" key="1">
    <citation type="submission" date="2023-03" db="EMBL/GenBank/DDBJ databases">
        <authorList>
            <person name="Pearce D."/>
        </authorList>
    </citation>
    <scope>NUCLEOTIDE SEQUENCE [LARGE SCALE GENOMIC DNA]</scope>
    <source>
        <strain evidence="6">Msz</strain>
    </source>
</reference>
<dbReference type="PANTHER" id="PTHR23150:SF36">
    <property type="entry name" value="HERCYNINE OXYGENASE"/>
    <property type="match status" value="1"/>
</dbReference>
<gene>
    <name evidence="6" type="ORF">MSZNOR_0201</name>
</gene>
<dbReference type="Pfam" id="PF12867">
    <property type="entry name" value="DinB_2"/>
    <property type="match status" value="1"/>
</dbReference>
<proteinExistence type="predicted"/>
<feature type="domain" description="Sulfatase-modifying factor enzyme-like" evidence="4">
    <location>
        <begin position="335"/>
        <end position="427"/>
    </location>
</feature>